<organism evidence="2 3">
    <name type="scientific">Nostoc edaphicum CCNP1411</name>
    <dbReference type="NCBI Taxonomy" id="1472755"/>
    <lineage>
        <taxon>Bacteria</taxon>
        <taxon>Bacillati</taxon>
        <taxon>Cyanobacteriota</taxon>
        <taxon>Cyanophyceae</taxon>
        <taxon>Nostocales</taxon>
        <taxon>Nostocaceae</taxon>
        <taxon>Nostoc</taxon>
    </lineage>
</organism>
<dbReference type="InterPro" id="IPR011050">
    <property type="entry name" value="Pectin_lyase_fold/virulence"/>
</dbReference>
<dbReference type="SUPFAM" id="SSF51126">
    <property type="entry name" value="Pectin lyase-like"/>
    <property type="match status" value="3"/>
</dbReference>
<dbReference type="AlphaFoldDB" id="A0A7D7LBE5"/>
<evidence type="ECO:0000313" key="3">
    <source>
        <dbReference type="Proteomes" id="UP000514713"/>
    </source>
</evidence>
<dbReference type="Pfam" id="PF05860">
    <property type="entry name" value="TPS"/>
    <property type="match status" value="1"/>
</dbReference>
<dbReference type="SMART" id="SM00912">
    <property type="entry name" value="Haemagg_act"/>
    <property type="match status" value="1"/>
</dbReference>
<name>A0A7D7LBE5_9NOSO</name>
<accession>A0A7D7LBE5</accession>
<evidence type="ECO:0000313" key="2">
    <source>
        <dbReference type="EMBL" id="QMS87928.1"/>
    </source>
</evidence>
<dbReference type="Gene3D" id="2.160.20.10">
    <property type="entry name" value="Single-stranded right-handed beta-helix, Pectin lyase-like"/>
    <property type="match status" value="2"/>
</dbReference>
<gene>
    <name evidence="2" type="ORF">HUN01_10130</name>
</gene>
<keyword evidence="3" id="KW-1185">Reference proteome</keyword>
<dbReference type="EMBL" id="CP054698">
    <property type="protein sequence ID" value="QMS87928.1"/>
    <property type="molecule type" value="Genomic_DNA"/>
</dbReference>
<proteinExistence type="predicted"/>
<protein>
    <submittedName>
        <fullName evidence="2">S-layer family protein</fullName>
    </submittedName>
</protein>
<dbReference type="NCBIfam" id="TIGR01901">
    <property type="entry name" value="adhes_NPXG"/>
    <property type="match status" value="1"/>
</dbReference>
<sequence length="839" mass="85936">MRVMSNDKPQSVYAFLSALTTGFLASGMVLPAILLWSGYANAQVISDSTTNSLVNPNGNNFTILNGTEKGDNLFHSFSNFSVPTGGSASFDLVNTPNITTIFSRVTGGSVSNIDGLIRTLNSSNPVSLFLLNPSGIVFGPNSSLNIGGSFVGTTADSVVFADGLKFNAIDATPPLLTMSVPIGLQFGSNPGAITVQGSGHNAQLGDSLQVSGLNIGTRGLQLQPGKTLALLGGNVALDGGLLSAPGGLIELGSITNGSVALNSIPQGFALSYPNASSFGDIQINQRALASTRDLSNESGGAIQIQGKQVSIRDGSLILVQNRSNQTAGDIAINATQSLQIIGKSPDFKSSSSLVNETISSGAAGNIIVTTPQLDIDQGGYIFNRTFSTAPGGNIAISADQMRVNGFAFGDPNAFRAVSQILAASYGNGKGGNIAISTQNLSILAGGNIAARPYRSGNGGDLIVKADTIQVTNEGAPKGNYFSLLSTATFGSGNAGDLKIDTRKLSVQAGARVSASSIVSGNAGSLTINASESIDVNGVKDAENPSYIGTAVRPVFGFSRATSGNTTINTPLLNISNGATVFVQNLGSGKAGTLNIQANTLRLDNGASISASTKAGGGGNTNLQLRDLLLMRHGSFISAEAGSSGNGGNITINAPNIVGLENSDIIANAEKGRGGNIQITTQGIIGLKYRPQLTSENDITASSQFGVNGTVQVNNVGVDPNSGLVELPTNVTDSSQQIASGCSGNQGSRFVATGRGGVPQNPNQQVTSDVYDGLRLRTWSDIRNISAYRKTGDLNAQIPASPKVFTEATTWHRNAKGKVELIAAQAANIQPSLTCAAVSN</sequence>
<feature type="domain" description="Filamentous haemagglutinin FhaB/tRNA nuclease CdiA-like TPS" evidence="1">
    <location>
        <begin position="45"/>
        <end position="161"/>
    </location>
</feature>
<dbReference type="Proteomes" id="UP000514713">
    <property type="component" value="Chromosome"/>
</dbReference>
<dbReference type="InterPro" id="IPR012334">
    <property type="entry name" value="Pectin_lyas_fold"/>
</dbReference>
<dbReference type="InterPro" id="IPR008638">
    <property type="entry name" value="FhaB/CdiA-like_TPS"/>
</dbReference>
<dbReference type="KEGG" id="ned:HUN01_10130"/>
<reference evidence="3" key="1">
    <citation type="submission" date="2020-06" db="EMBL/GenBank/DDBJ databases">
        <title>Nostoc edaphicum CCNP1411 genome.</title>
        <authorList>
            <person name="Fidor A."/>
            <person name="Grabski M."/>
            <person name="Gawor J."/>
            <person name="Gromadka R."/>
            <person name="Wegrzyn G."/>
            <person name="Mazur-Marzec H."/>
        </authorList>
    </citation>
    <scope>NUCLEOTIDE SEQUENCE [LARGE SCALE GENOMIC DNA]</scope>
    <source>
        <strain evidence="3">CCNP1411</strain>
    </source>
</reference>
<evidence type="ECO:0000259" key="1">
    <source>
        <dbReference type="SMART" id="SM00912"/>
    </source>
</evidence>